<evidence type="ECO:0000259" key="6">
    <source>
        <dbReference type="Pfam" id="PF26002"/>
    </source>
</evidence>
<accession>A0ABS5K458</accession>
<name>A0ABS5K458_9BACT</name>
<evidence type="ECO:0000313" key="8">
    <source>
        <dbReference type="Proteomes" id="UP000721861"/>
    </source>
</evidence>
<comment type="caution">
    <text evidence="7">The sequence shown here is derived from an EMBL/GenBank/DDBJ whole genome shotgun (WGS) entry which is preliminary data.</text>
</comment>
<comment type="subcellular location">
    <subcellularLocation>
        <location evidence="1">Membrane</location>
        <topology evidence="1">Single-pass membrane protein</topology>
    </subcellularLocation>
</comment>
<dbReference type="Gene3D" id="2.40.30.170">
    <property type="match status" value="1"/>
</dbReference>
<keyword evidence="3 5" id="KW-1133">Transmembrane helix</keyword>
<dbReference type="PANTHER" id="PTHR30386:SF26">
    <property type="entry name" value="TRANSPORT PROTEIN COMB"/>
    <property type="match status" value="1"/>
</dbReference>
<sequence>MKQIFPPEIAVHSTEAHFQKHSQQFVWIYVFSLILIIISIIVLPFIHVELTTQGRGVIRTPVENSQIQSSFAGQIIKCELNEGEQVFVGDTLVVLRADDILEQVELAREQLDEKKRFVDDLSLLLKGINKPKTNRYCLEATQYQARLNELSIKGNILKKEYEIAKSLYHDNVTPEMEYLQKKSNYDAAVSQLEVYQRQSLNNWQVEKTKLLQECTSLSSSINRLKKECEQYIITAPIAGTISAPAGVQVGSFITPGQALATISPNEHLIAECYIHPKDIGFIKQGQEVRLQLDAYNYNQWGLLIGEVSAVADDIVVINNQPVFKVRATIPANYLELKSGHKGHLMKGMTLTGRFVLTNRTLYQLLFDKVDDWMNPKLVKSE</sequence>
<evidence type="ECO:0000256" key="3">
    <source>
        <dbReference type="ARBA" id="ARBA00022989"/>
    </source>
</evidence>
<keyword evidence="8" id="KW-1185">Reference proteome</keyword>
<dbReference type="Pfam" id="PF26002">
    <property type="entry name" value="Beta-barrel_AprE"/>
    <property type="match status" value="1"/>
</dbReference>
<feature type="domain" description="AprE-like beta-barrel" evidence="6">
    <location>
        <begin position="268"/>
        <end position="351"/>
    </location>
</feature>
<dbReference type="Proteomes" id="UP000721861">
    <property type="component" value="Unassembled WGS sequence"/>
</dbReference>
<evidence type="ECO:0000256" key="2">
    <source>
        <dbReference type="ARBA" id="ARBA00022692"/>
    </source>
</evidence>
<dbReference type="InterPro" id="IPR050739">
    <property type="entry name" value="MFP"/>
</dbReference>
<evidence type="ECO:0000256" key="4">
    <source>
        <dbReference type="ARBA" id="ARBA00023136"/>
    </source>
</evidence>
<feature type="transmembrane region" description="Helical" evidence="5">
    <location>
        <begin position="26"/>
        <end position="46"/>
    </location>
</feature>
<dbReference type="RefSeq" id="WP_212223638.1">
    <property type="nucleotide sequence ID" value="NZ_JAGUCN010000001.1"/>
</dbReference>
<dbReference type="InterPro" id="IPR058982">
    <property type="entry name" value="Beta-barrel_AprE"/>
</dbReference>
<keyword evidence="2 5" id="KW-0812">Transmembrane</keyword>
<proteinExistence type="predicted"/>
<evidence type="ECO:0000313" key="7">
    <source>
        <dbReference type="EMBL" id="MBS2209816.1"/>
    </source>
</evidence>
<gene>
    <name evidence="7" type="ORF">KEM09_00265</name>
</gene>
<dbReference type="PANTHER" id="PTHR30386">
    <property type="entry name" value="MEMBRANE FUSION SUBUNIT OF EMRAB-TOLC MULTIDRUG EFFLUX PUMP"/>
    <property type="match status" value="1"/>
</dbReference>
<keyword evidence="4 5" id="KW-0472">Membrane</keyword>
<dbReference type="Gene3D" id="2.40.50.100">
    <property type="match status" value="1"/>
</dbReference>
<reference evidence="7 8" key="1">
    <citation type="journal article" date="2014" name="Int. J. Syst. Evol. Microbiol.">
        <title>Carboxylicivirga gen. nov. in the family Marinilabiliaceae with two novel species, Carboxylicivirga mesophila sp. nov. and Carboxylicivirga taeanensis sp. nov., and reclassification of Cytophaga fermentans as Saccharicrinis fermentans gen. nov., comb. nov.</title>
        <authorList>
            <person name="Yang S.H."/>
            <person name="Seo H.S."/>
            <person name="Woo J.H."/>
            <person name="Oh H.M."/>
            <person name="Jang H."/>
            <person name="Lee J.H."/>
            <person name="Kim S.J."/>
            <person name="Kwon K.K."/>
        </authorList>
    </citation>
    <scope>NUCLEOTIDE SEQUENCE [LARGE SCALE GENOMIC DNA]</scope>
    <source>
        <strain evidence="7 8">JCM 18290</strain>
    </source>
</reference>
<evidence type="ECO:0000256" key="5">
    <source>
        <dbReference type="SAM" id="Phobius"/>
    </source>
</evidence>
<protein>
    <submittedName>
        <fullName evidence="7">HlyD family efflux transporter periplasmic adaptor subunit</fullName>
    </submittedName>
</protein>
<organism evidence="7 8">
    <name type="scientific">Carboxylicivirga mesophila</name>
    <dbReference type="NCBI Taxonomy" id="1166478"/>
    <lineage>
        <taxon>Bacteria</taxon>
        <taxon>Pseudomonadati</taxon>
        <taxon>Bacteroidota</taxon>
        <taxon>Bacteroidia</taxon>
        <taxon>Marinilabiliales</taxon>
        <taxon>Marinilabiliaceae</taxon>
        <taxon>Carboxylicivirga</taxon>
    </lineage>
</organism>
<evidence type="ECO:0000256" key="1">
    <source>
        <dbReference type="ARBA" id="ARBA00004167"/>
    </source>
</evidence>
<dbReference type="Gene3D" id="1.10.287.470">
    <property type="entry name" value="Helix hairpin bin"/>
    <property type="match status" value="1"/>
</dbReference>
<dbReference type="EMBL" id="JAGUCN010000001">
    <property type="protein sequence ID" value="MBS2209816.1"/>
    <property type="molecule type" value="Genomic_DNA"/>
</dbReference>